<keyword evidence="3" id="KW-0548">Nucleotidyltransferase</keyword>
<feature type="domain" description="Retrotransposon gag" evidence="2">
    <location>
        <begin position="565"/>
        <end position="624"/>
    </location>
</feature>
<protein>
    <submittedName>
        <fullName evidence="3">Reverse transcriptase domain-containing protein</fullName>
    </submittedName>
</protein>
<keyword evidence="3" id="KW-0808">Transferase</keyword>
<feature type="compositionally biased region" description="Pro residues" evidence="1">
    <location>
        <begin position="74"/>
        <end position="89"/>
    </location>
</feature>
<feature type="region of interest" description="Disordered" evidence="1">
    <location>
        <begin position="1"/>
        <end position="218"/>
    </location>
</feature>
<feature type="compositionally biased region" description="Acidic residues" evidence="1">
    <location>
        <begin position="126"/>
        <end position="138"/>
    </location>
</feature>
<organism evidence="3 4">
    <name type="scientific">Tanacetum coccineum</name>
    <dbReference type="NCBI Taxonomy" id="301880"/>
    <lineage>
        <taxon>Eukaryota</taxon>
        <taxon>Viridiplantae</taxon>
        <taxon>Streptophyta</taxon>
        <taxon>Embryophyta</taxon>
        <taxon>Tracheophyta</taxon>
        <taxon>Spermatophyta</taxon>
        <taxon>Magnoliopsida</taxon>
        <taxon>eudicotyledons</taxon>
        <taxon>Gunneridae</taxon>
        <taxon>Pentapetalae</taxon>
        <taxon>asterids</taxon>
        <taxon>campanulids</taxon>
        <taxon>Asterales</taxon>
        <taxon>Asteraceae</taxon>
        <taxon>Asteroideae</taxon>
        <taxon>Anthemideae</taxon>
        <taxon>Anthemidinae</taxon>
        <taxon>Tanacetum</taxon>
    </lineage>
</organism>
<feature type="compositionally biased region" description="Polar residues" evidence="1">
    <location>
        <begin position="1"/>
        <end position="15"/>
    </location>
</feature>
<sequence>MSSASSDVTYTSVYTDSEPGSVFWGSDEEISDGGSPRVIVYGYDGLPMQPVDPPSPDYVPGPEHPPSLDYVPGPEHPPSPIEIPYIPEPEYPEYLVPSEDEAPMEDQPLPADASPATLSPGYVPDSDPEEDPEEDSEEHADYPTDGGDRDDEPSGDDSDDDTDDDDEEPFEDEEDDEEEEEHPAPADSSAIPVVNLVPSAGDTEAFETDESAPIPRPPQIRIPFAQTRLRRARKTVRPEPPMSASMEARIAEYAAAPTPPLPVASPPLPLPSPLTTSPTDAGAPLGYRAAGIRMRAAAVAASPLLLLPSTSHRTDVPEAEMPPRKRACLTTPAPGCEIGESSAAGAARQPGPTPEVDTWDEIVEAMMEIAPTTLEGVDQRVTELDTTVRQRTEEFQRTALALDREAVYARIAWTSSEERSAAIEAHVRTLEAQVATLITQTTSLQTRLTTALGRIATLEARDPEPRNGQLRPGCRTIFVWRKKMLPTRRTTRATPATTTAPTTTVTEAQLQALIDQGVAAALAERDASRSRDGDNSHGVVGLTQWAEKMESVFLISNCAITSQVKFASCTLQGSALTWWNSHVRAVGQDVAYTMPWTALKRMITDKYCPRGEIKKLESEYWNLKVRVVKASQPQSMQRILKFSTEMLDNKLLTAAGAKQTIRGN</sequence>
<dbReference type="InterPro" id="IPR005162">
    <property type="entry name" value="Retrotrans_gag_dom"/>
</dbReference>
<feature type="compositionally biased region" description="Acidic residues" evidence="1">
    <location>
        <begin position="148"/>
        <end position="181"/>
    </location>
</feature>
<keyword evidence="3" id="KW-0695">RNA-directed DNA polymerase</keyword>
<evidence type="ECO:0000313" key="4">
    <source>
        <dbReference type="Proteomes" id="UP001151760"/>
    </source>
</evidence>
<proteinExistence type="predicted"/>
<reference evidence="3" key="1">
    <citation type="journal article" date="2022" name="Int. J. Mol. Sci.">
        <title>Draft Genome of Tanacetum Coccineum: Genomic Comparison of Closely Related Tanacetum-Family Plants.</title>
        <authorList>
            <person name="Yamashiro T."/>
            <person name="Shiraishi A."/>
            <person name="Nakayama K."/>
            <person name="Satake H."/>
        </authorList>
    </citation>
    <scope>NUCLEOTIDE SEQUENCE</scope>
</reference>
<dbReference type="EMBL" id="BQNB010017826">
    <property type="protein sequence ID" value="GJT67627.1"/>
    <property type="molecule type" value="Genomic_DNA"/>
</dbReference>
<evidence type="ECO:0000313" key="3">
    <source>
        <dbReference type="EMBL" id="GJT67627.1"/>
    </source>
</evidence>
<keyword evidence="4" id="KW-1185">Reference proteome</keyword>
<gene>
    <name evidence="3" type="ORF">Tco_1019107</name>
</gene>
<accession>A0ABQ5FYK7</accession>
<evidence type="ECO:0000256" key="1">
    <source>
        <dbReference type="SAM" id="MobiDB-lite"/>
    </source>
</evidence>
<feature type="compositionally biased region" description="Pro residues" evidence="1">
    <location>
        <begin position="50"/>
        <end position="65"/>
    </location>
</feature>
<dbReference type="Pfam" id="PF03732">
    <property type="entry name" value="Retrotrans_gag"/>
    <property type="match status" value="1"/>
</dbReference>
<dbReference type="GO" id="GO:0003964">
    <property type="term" value="F:RNA-directed DNA polymerase activity"/>
    <property type="evidence" value="ECO:0007669"/>
    <property type="project" value="UniProtKB-KW"/>
</dbReference>
<dbReference type="Proteomes" id="UP001151760">
    <property type="component" value="Unassembled WGS sequence"/>
</dbReference>
<reference evidence="3" key="2">
    <citation type="submission" date="2022-01" db="EMBL/GenBank/DDBJ databases">
        <authorList>
            <person name="Yamashiro T."/>
            <person name="Shiraishi A."/>
            <person name="Satake H."/>
            <person name="Nakayama K."/>
        </authorList>
    </citation>
    <scope>NUCLEOTIDE SEQUENCE</scope>
</reference>
<name>A0ABQ5FYK7_9ASTR</name>
<comment type="caution">
    <text evidence="3">The sequence shown here is derived from an EMBL/GenBank/DDBJ whole genome shotgun (WGS) entry which is preliminary data.</text>
</comment>
<evidence type="ECO:0000259" key="2">
    <source>
        <dbReference type="Pfam" id="PF03732"/>
    </source>
</evidence>